<dbReference type="PANTHER" id="PTHR24421:SF63">
    <property type="entry name" value="SENSOR HISTIDINE KINASE DESK"/>
    <property type="match status" value="1"/>
</dbReference>
<keyword evidence="7" id="KW-0812">Transmembrane</keyword>
<dbReference type="EC" id="2.7.13.3" evidence="2"/>
<dbReference type="GO" id="GO:0016301">
    <property type="term" value="F:kinase activity"/>
    <property type="evidence" value="ECO:0007669"/>
    <property type="project" value="UniProtKB-KW"/>
</dbReference>
<evidence type="ECO:0000256" key="4">
    <source>
        <dbReference type="ARBA" id="ARBA00022777"/>
    </source>
</evidence>
<dbReference type="InterPro" id="IPR011712">
    <property type="entry name" value="Sig_transdc_His_kin_sub3_dim/P"/>
</dbReference>
<dbReference type="PANTHER" id="PTHR24421">
    <property type="entry name" value="NITRATE/NITRITE SENSOR PROTEIN NARX-RELATED"/>
    <property type="match status" value="1"/>
</dbReference>
<evidence type="ECO:0000259" key="8">
    <source>
        <dbReference type="SMART" id="SM00387"/>
    </source>
</evidence>
<feature type="transmembrane region" description="Helical" evidence="7">
    <location>
        <begin position="70"/>
        <end position="93"/>
    </location>
</feature>
<keyword evidence="7" id="KW-1133">Transmembrane helix</keyword>
<evidence type="ECO:0000256" key="1">
    <source>
        <dbReference type="ARBA" id="ARBA00000085"/>
    </source>
</evidence>
<feature type="region of interest" description="Disordered" evidence="6">
    <location>
        <begin position="327"/>
        <end position="349"/>
    </location>
</feature>
<dbReference type="Gene3D" id="3.30.565.10">
    <property type="entry name" value="Histidine kinase-like ATPase, C-terminal domain"/>
    <property type="match status" value="1"/>
</dbReference>
<feature type="region of interest" description="Disordered" evidence="6">
    <location>
        <begin position="382"/>
        <end position="413"/>
    </location>
</feature>
<dbReference type="InterPro" id="IPR036890">
    <property type="entry name" value="HATPase_C_sf"/>
</dbReference>
<comment type="caution">
    <text evidence="9">The sequence shown here is derived from an EMBL/GenBank/DDBJ whole genome shotgun (WGS) entry which is preliminary data.</text>
</comment>
<keyword evidence="10" id="KW-1185">Reference proteome</keyword>
<dbReference type="Pfam" id="PF02518">
    <property type="entry name" value="HATPase_c"/>
    <property type="match status" value="1"/>
</dbReference>
<evidence type="ECO:0000256" key="7">
    <source>
        <dbReference type="SAM" id="Phobius"/>
    </source>
</evidence>
<keyword evidence="7" id="KW-0472">Membrane</keyword>
<feature type="transmembrane region" description="Helical" evidence="7">
    <location>
        <begin position="12"/>
        <end position="31"/>
    </location>
</feature>
<dbReference type="InterPro" id="IPR056374">
    <property type="entry name" value="DesK/YvfT_N"/>
</dbReference>
<dbReference type="InterPro" id="IPR003594">
    <property type="entry name" value="HATPase_dom"/>
</dbReference>
<feature type="transmembrane region" description="Helical" evidence="7">
    <location>
        <begin position="37"/>
        <end position="58"/>
    </location>
</feature>
<dbReference type="RefSeq" id="WP_166275609.1">
    <property type="nucleotide sequence ID" value="NZ_JAAFGS010000004.1"/>
</dbReference>
<gene>
    <name evidence="9" type="ORF">GYN08_13425</name>
</gene>
<dbReference type="Proteomes" id="UP000800303">
    <property type="component" value="Unassembled WGS sequence"/>
</dbReference>
<evidence type="ECO:0000256" key="6">
    <source>
        <dbReference type="SAM" id="MobiDB-lite"/>
    </source>
</evidence>
<evidence type="ECO:0000313" key="10">
    <source>
        <dbReference type="Proteomes" id="UP000800303"/>
    </source>
</evidence>
<feature type="transmembrane region" description="Helical" evidence="7">
    <location>
        <begin position="105"/>
        <end position="124"/>
    </location>
</feature>
<dbReference type="InterPro" id="IPR050482">
    <property type="entry name" value="Sensor_HK_TwoCompSys"/>
</dbReference>
<keyword evidence="4 9" id="KW-0418">Kinase</keyword>
<feature type="compositionally biased region" description="Basic and acidic residues" evidence="6">
    <location>
        <begin position="387"/>
        <end position="413"/>
    </location>
</feature>
<evidence type="ECO:0000256" key="3">
    <source>
        <dbReference type="ARBA" id="ARBA00022679"/>
    </source>
</evidence>
<keyword evidence="5" id="KW-0902">Two-component regulatory system</keyword>
<comment type="catalytic activity">
    <reaction evidence="1">
        <text>ATP + protein L-histidine = ADP + protein N-phospho-L-histidine.</text>
        <dbReference type="EC" id="2.7.13.3"/>
    </reaction>
</comment>
<reference evidence="9 10" key="1">
    <citation type="submission" date="2020-01" db="EMBL/GenBank/DDBJ databases">
        <title>Polyphasic characterisation and genomic insights into a novel alkali tolerant bacterium VR-M41.</title>
        <authorList>
            <person name="Vemuluri V.R."/>
        </authorList>
    </citation>
    <scope>NUCLEOTIDE SEQUENCE [LARGE SCALE GENOMIC DNA]</scope>
    <source>
        <strain evidence="9 10">VR-M41</strain>
    </source>
</reference>
<protein>
    <recommendedName>
        <fullName evidence="2">histidine kinase</fullName>
        <ecNumber evidence="2">2.7.13.3</ecNumber>
    </recommendedName>
</protein>
<evidence type="ECO:0000256" key="2">
    <source>
        <dbReference type="ARBA" id="ARBA00012438"/>
    </source>
</evidence>
<feature type="compositionally biased region" description="Gly residues" evidence="6">
    <location>
        <begin position="336"/>
        <end position="348"/>
    </location>
</feature>
<proteinExistence type="predicted"/>
<dbReference type="SUPFAM" id="SSF55874">
    <property type="entry name" value="ATPase domain of HSP90 chaperone/DNA topoisomerase II/histidine kinase"/>
    <property type="match status" value="1"/>
</dbReference>
<keyword evidence="3" id="KW-0808">Transferase</keyword>
<organism evidence="9 10">
    <name type="scientific">Saccharibacillus alkalitolerans</name>
    <dbReference type="NCBI Taxonomy" id="2705290"/>
    <lineage>
        <taxon>Bacteria</taxon>
        <taxon>Bacillati</taxon>
        <taxon>Bacillota</taxon>
        <taxon>Bacilli</taxon>
        <taxon>Bacillales</taxon>
        <taxon>Paenibacillaceae</taxon>
        <taxon>Saccharibacillus</taxon>
    </lineage>
</organism>
<accession>A0ABX0F7A4</accession>
<dbReference type="Gene3D" id="1.20.5.1930">
    <property type="match status" value="1"/>
</dbReference>
<sequence>MQKWYQIFQRSTGLNPYVWVVFYILPFYFIFRSSTAFHAITGIFMVSGFFVCYLLAFASKGKLRYFWTSMQLVFSVAMTLMFGYVYFAVFSAYFVGNIRSKSGFFTMYSIQLTAALASVYLGFLRHDPLMIAQWPFVALTIIAVILLPVTTYNRNRNERLEGQLEDANKRISELVVMEERQRIARDLHDTLGQNLALIGLKSDLAARLVSKDPGRAEEEIRDVQQTARVVLKELRELVTQMRGTHIEDEVLRLRQILKAAEIEFTLIGDPAQTRTSLLNENVVSMCLKEAVTNVVKHSGATSCSIEIEPLPAELVVRVADNGSGMKEFGAQTRGGVRQGGGSSRGSGLRGMRERLDFVNGSLEISSRPPGEQGTLLTMRIPNVLAQRDAHEETADRRPETEIGRGGPAHDKED</sequence>
<dbReference type="Pfam" id="PF23540">
    <property type="entry name" value="DesK_N"/>
    <property type="match status" value="1"/>
</dbReference>
<name>A0ABX0F7A4_9BACL</name>
<dbReference type="EMBL" id="JAAFGS010000004">
    <property type="protein sequence ID" value="NGZ76325.1"/>
    <property type="molecule type" value="Genomic_DNA"/>
</dbReference>
<dbReference type="Pfam" id="PF07730">
    <property type="entry name" value="HisKA_3"/>
    <property type="match status" value="1"/>
</dbReference>
<evidence type="ECO:0000313" key="9">
    <source>
        <dbReference type="EMBL" id="NGZ76325.1"/>
    </source>
</evidence>
<evidence type="ECO:0000256" key="5">
    <source>
        <dbReference type="ARBA" id="ARBA00023012"/>
    </source>
</evidence>
<dbReference type="CDD" id="cd16917">
    <property type="entry name" value="HATPase_UhpB-NarQ-NarX-like"/>
    <property type="match status" value="1"/>
</dbReference>
<feature type="transmembrane region" description="Helical" evidence="7">
    <location>
        <begin position="131"/>
        <end position="149"/>
    </location>
</feature>
<dbReference type="SMART" id="SM00387">
    <property type="entry name" value="HATPase_c"/>
    <property type="match status" value="1"/>
</dbReference>
<feature type="domain" description="Histidine kinase/HSP90-like ATPase" evidence="8">
    <location>
        <begin position="278"/>
        <end position="384"/>
    </location>
</feature>